<protein>
    <submittedName>
        <fullName evidence="1">Uncharacterized protein</fullName>
    </submittedName>
</protein>
<comment type="caution">
    <text evidence="1">The sequence shown here is derived from an EMBL/GenBank/DDBJ whole genome shotgun (WGS) entry which is preliminary data.</text>
</comment>
<proteinExistence type="predicted"/>
<dbReference type="AlphaFoldDB" id="A0A420HLD3"/>
<name>A0A420HLD3_9PEZI</name>
<dbReference type="Proteomes" id="UP000285405">
    <property type="component" value="Unassembled WGS sequence"/>
</dbReference>
<accession>A0A420HLD3</accession>
<organism evidence="1 2">
    <name type="scientific">Golovinomyces cichoracearum</name>
    <dbReference type="NCBI Taxonomy" id="62708"/>
    <lineage>
        <taxon>Eukaryota</taxon>
        <taxon>Fungi</taxon>
        <taxon>Dikarya</taxon>
        <taxon>Ascomycota</taxon>
        <taxon>Pezizomycotina</taxon>
        <taxon>Leotiomycetes</taxon>
        <taxon>Erysiphales</taxon>
        <taxon>Erysiphaceae</taxon>
        <taxon>Golovinomyces</taxon>
    </lineage>
</organism>
<dbReference type="EMBL" id="MCBR01018430">
    <property type="protein sequence ID" value="RKF58234.1"/>
    <property type="molecule type" value="Genomic_DNA"/>
</dbReference>
<evidence type="ECO:0000313" key="1">
    <source>
        <dbReference type="EMBL" id="RKF58234.1"/>
    </source>
</evidence>
<gene>
    <name evidence="1" type="ORF">GcC1_184046</name>
</gene>
<reference evidence="1 2" key="1">
    <citation type="journal article" date="2018" name="BMC Genomics">
        <title>Comparative genome analyses reveal sequence features reflecting distinct modes of host-adaptation between dicot and monocot powdery mildew.</title>
        <authorList>
            <person name="Wu Y."/>
            <person name="Ma X."/>
            <person name="Pan Z."/>
            <person name="Kale S.D."/>
            <person name="Song Y."/>
            <person name="King H."/>
            <person name="Zhang Q."/>
            <person name="Presley C."/>
            <person name="Deng X."/>
            <person name="Wei C.I."/>
            <person name="Xiao S."/>
        </authorList>
    </citation>
    <scope>NUCLEOTIDE SEQUENCE [LARGE SCALE GENOMIC DNA]</scope>
    <source>
        <strain evidence="1">UCSC1</strain>
    </source>
</reference>
<sequence>MDPSNRSKDENALEKAENFKLNHANKLLSKTSSLDGETVKASAAVKTTLFSKPQKAASEYTSKDSFLLDSGLDGHICNYFSRFSNKYSKISTAVAESGESEILSYGTVFTRISISLFQLNEVSYIPSFHTSLASLIWLQAAGISWNPQTGCIFTSKKKRFDLQEESLIDMS</sequence>
<evidence type="ECO:0000313" key="2">
    <source>
        <dbReference type="Proteomes" id="UP000285405"/>
    </source>
</evidence>